<dbReference type="RefSeq" id="WP_018666545.1">
    <property type="nucleotide sequence ID" value="NZ_HF952039.1"/>
</dbReference>
<keyword evidence="2" id="KW-1185">Reference proteome</keyword>
<sequence length="49" mass="5305">MANIIKSSSPELKQVGSIFYLQPKGIQFVGVTAYITEYVSIGTNVDLLA</sequence>
<evidence type="ECO:0000313" key="2">
    <source>
        <dbReference type="Proteomes" id="UP000014923"/>
    </source>
</evidence>
<comment type="caution">
    <text evidence="1">The sequence shown here is derived from an EMBL/GenBank/DDBJ whole genome shotgun (WGS) entry which is preliminary data.</text>
</comment>
<gene>
    <name evidence="1" type="ORF">TCEL_02325</name>
</gene>
<name>R7RSS9_9CLOT</name>
<dbReference type="EMBL" id="CAVN010000149">
    <property type="protein sequence ID" value="CDF59257.1"/>
    <property type="molecule type" value="Genomic_DNA"/>
</dbReference>
<evidence type="ECO:0000313" key="1">
    <source>
        <dbReference type="EMBL" id="CDF59257.1"/>
    </source>
</evidence>
<reference evidence="1" key="1">
    <citation type="submission" date="2013-03" db="EMBL/GenBank/DDBJ databases">
        <title>Draft genome sequence of the hydrogen-ethanol-producing anaerobic alkalithermophilic Caloramator celere.</title>
        <authorList>
            <person name="Ciranna A."/>
            <person name="Larjo A."/>
            <person name="Kivisto A."/>
            <person name="Santala V."/>
            <person name="Roos C."/>
            <person name="Karp M."/>
        </authorList>
    </citation>
    <scope>NUCLEOTIDE SEQUENCE [LARGE SCALE GENOMIC DNA]</scope>
    <source>
        <strain evidence="1">DSM 8682</strain>
    </source>
</reference>
<dbReference type="HOGENOM" id="CLU_3141690_0_0_9"/>
<protein>
    <submittedName>
        <fullName evidence="1">Uncharacterized protein</fullName>
    </submittedName>
</protein>
<dbReference type="AlphaFoldDB" id="R7RSS9"/>
<accession>R7RSS9</accession>
<dbReference type="eggNOG" id="ENOG502ZURM">
    <property type="taxonomic scope" value="Bacteria"/>
</dbReference>
<dbReference type="Proteomes" id="UP000014923">
    <property type="component" value="Unassembled WGS sequence"/>
</dbReference>
<proteinExistence type="predicted"/>
<organism evidence="1 2">
    <name type="scientific">Thermobrachium celere DSM 8682</name>
    <dbReference type="NCBI Taxonomy" id="941824"/>
    <lineage>
        <taxon>Bacteria</taxon>
        <taxon>Bacillati</taxon>
        <taxon>Bacillota</taxon>
        <taxon>Clostridia</taxon>
        <taxon>Eubacteriales</taxon>
        <taxon>Clostridiaceae</taxon>
        <taxon>Thermobrachium</taxon>
    </lineage>
</organism>